<keyword evidence="2" id="KW-0723">Serine/threonine-protein kinase</keyword>
<keyword evidence="6" id="KW-0067">ATP-binding</keyword>
<protein>
    <recommendedName>
        <fullName evidence="1">non-specific serine/threonine protein kinase</fullName>
        <ecNumber evidence="1">2.7.11.1</ecNumber>
    </recommendedName>
</protein>
<reference evidence="11 12" key="1">
    <citation type="journal article" date="2010" name="BMC Genomics">
        <title>Genome analysis and comparative genomics of a Giardia intestinalis assemblage E isolate.</title>
        <authorList>
            <person name="Jerlstrom-Hultqvist J."/>
            <person name="Franzen O."/>
            <person name="Ankarklev J."/>
            <person name="Xu F."/>
            <person name="Nohynkova E."/>
            <person name="Andersson J.O."/>
            <person name="Svard S.G."/>
            <person name="Andersson B."/>
        </authorList>
    </citation>
    <scope>NUCLEOTIDE SEQUENCE [LARGE SCALE GENOMIC DNA]</scope>
    <source>
        <strain evidence="11 12">P15</strain>
    </source>
</reference>
<feature type="compositionally biased region" description="Basic and acidic residues" evidence="9">
    <location>
        <begin position="195"/>
        <end position="206"/>
    </location>
</feature>
<dbReference type="STRING" id="658858.E1EYT8"/>
<dbReference type="InterPro" id="IPR050660">
    <property type="entry name" value="NEK_Ser/Thr_kinase"/>
</dbReference>
<evidence type="ECO:0000256" key="8">
    <source>
        <dbReference type="ARBA" id="ARBA00048679"/>
    </source>
</evidence>
<feature type="region of interest" description="Disordered" evidence="9">
    <location>
        <begin position="185"/>
        <end position="224"/>
    </location>
</feature>
<keyword evidence="4" id="KW-0547">Nucleotide-binding</keyword>
<feature type="domain" description="Protein kinase" evidence="10">
    <location>
        <begin position="1"/>
        <end position="208"/>
    </location>
</feature>
<evidence type="ECO:0000256" key="5">
    <source>
        <dbReference type="ARBA" id="ARBA00022777"/>
    </source>
</evidence>
<name>E1EYT8_GIAIA</name>
<organism evidence="11 12">
    <name type="scientific">Giardia intestinalis (strain P15)</name>
    <name type="common">Giardia lamblia</name>
    <dbReference type="NCBI Taxonomy" id="658858"/>
    <lineage>
        <taxon>Eukaryota</taxon>
        <taxon>Metamonada</taxon>
        <taxon>Diplomonadida</taxon>
        <taxon>Hexamitidae</taxon>
        <taxon>Giardiinae</taxon>
        <taxon>Giardia</taxon>
    </lineage>
</organism>
<evidence type="ECO:0000256" key="4">
    <source>
        <dbReference type="ARBA" id="ARBA00022741"/>
    </source>
</evidence>
<dbReference type="PROSITE" id="PS50011">
    <property type="entry name" value="PROTEIN_KINASE_DOM"/>
    <property type="match status" value="1"/>
</dbReference>
<dbReference type="Pfam" id="PF00069">
    <property type="entry name" value="Pkinase"/>
    <property type="match status" value="1"/>
</dbReference>
<evidence type="ECO:0000256" key="6">
    <source>
        <dbReference type="ARBA" id="ARBA00022840"/>
    </source>
</evidence>
<dbReference type="Gene3D" id="1.10.510.10">
    <property type="entry name" value="Transferase(Phosphotransferase) domain 1"/>
    <property type="match status" value="1"/>
</dbReference>
<dbReference type="SUPFAM" id="SSF56112">
    <property type="entry name" value="Protein kinase-like (PK-like)"/>
    <property type="match status" value="1"/>
</dbReference>
<comment type="caution">
    <text evidence="11">The sequence shown here is derived from an EMBL/GenBank/DDBJ whole genome shotgun (WGS) entry which is preliminary data.</text>
</comment>
<dbReference type="PANTHER" id="PTHR43671:SF98">
    <property type="entry name" value="SERINE_THREONINE-PROTEIN KINASE NEK11"/>
    <property type="match status" value="1"/>
</dbReference>
<dbReference type="VEuPathDB" id="GiardiaDB:GLP15_3677"/>
<dbReference type="OrthoDB" id="4062651at2759"/>
<comment type="catalytic activity">
    <reaction evidence="7">
        <text>L-threonyl-[protein] + ATP = O-phospho-L-threonyl-[protein] + ADP + H(+)</text>
        <dbReference type="Rhea" id="RHEA:46608"/>
        <dbReference type="Rhea" id="RHEA-COMP:11060"/>
        <dbReference type="Rhea" id="RHEA-COMP:11605"/>
        <dbReference type="ChEBI" id="CHEBI:15378"/>
        <dbReference type="ChEBI" id="CHEBI:30013"/>
        <dbReference type="ChEBI" id="CHEBI:30616"/>
        <dbReference type="ChEBI" id="CHEBI:61977"/>
        <dbReference type="ChEBI" id="CHEBI:456216"/>
        <dbReference type="EC" id="2.7.11.1"/>
    </reaction>
</comment>
<evidence type="ECO:0000259" key="10">
    <source>
        <dbReference type="PROSITE" id="PS50011"/>
    </source>
</evidence>
<dbReference type="AlphaFoldDB" id="E1EYT8"/>
<evidence type="ECO:0000313" key="12">
    <source>
        <dbReference type="Proteomes" id="UP000008974"/>
    </source>
</evidence>
<dbReference type="PANTHER" id="PTHR43671">
    <property type="entry name" value="SERINE/THREONINE-PROTEIN KINASE NEK"/>
    <property type="match status" value="1"/>
</dbReference>
<evidence type="ECO:0000256" key="7">
    <source>
        <dbReference type="ARBA" id="ARBA00047899"/>
    </source>
</evidence>
<keyword evidence="5 11" id="KW-0418">Kinase</keyword>
<accession>E1EYT8</accession>
<dbReference type="InterPro" id="IPR011009">
    <property type="entry name" value="Kinase-like_dom_sf"/>
</dbReference>
<gene>
    <name evidence="11" type="ORF">GLP15_3677</name>
</gene>
<dbReference type="Proteomes" id="UP000008974">
    <property type="component" value="Unassembled WGS sequence"/>
</dbReference>
<comment type="catalytic activity">
    <reaction evidence="8">
        <text>L-seryl-[protein] + ATP = O-phospho-L-seryl-[protein] + ADP + H(+)</text>
        <dbReference type="Rhea" id="RHEA:17989"/>
        <dbReference type="Rhea" id="RHEA-COMP:9863"/>
        <dbReference type="Rhea" id="RHEA-COMP:11604"/>
        <dbReference type="ChEBI" id="CHEBI:15378"/>
        <dbReference type="ChEBI" id="CHEBI:29999"/>
        <dbReference type="ChEBI" id="CHEBI:30616"/>
        <dbReference type="ChEBI" id="CHEBI:83421"/>
        <dbReference type="ChEBI" id="CHEBI:456216"/>
        <dbReference type="EC" id="2.7.11.1"/>
    </reaction>
</comment>
<evidence type="ECO:0000256" key="9">
    <source>
        <dbReference type="SAM" id="MobiDB-lite"/>
    </source>
</evidence>
<evidence type="ECO:0000313" key="11">
    <source>
        <dbReference type="EMBL" id="EFO64643.1"/>
    </source>
</evidence>
<sequence length="301" mass="32400">MDRCDGCLEQMVTERARANSPIPAGTVLSIMEQIAAALAYLHDPDKVDANGRPLPGVVHRNLKPANVLISGDGRHVVLAGLGLCKDGLHNGSTFVRTEAYMAPETHLRGETSSASDIWALGAIAYELSTLKRPDFPRGQHPRDVFVDGWRPDLAAVEDDPVRSLLKKVFILDLSQRPTAKELTGLLRATSASTERSARMGSDKGHESLGCTPYSTSPKDDPSENRLIAPLKTLRGKLSRSLHQAISHSQGVSPGPLSRMLLPLGTPHSPLLSGPGVEPCRSSLIRSIAKVADERNAEVVRP</sequence>
<dbReference type="InterPro" id="IPR000719">
    <property type="entry name" value="Prot_kinase_dom"/>
</dbReference>
<evidence type="ECO:0000256" key="3">
    <source>
        <dbReference type="ARBA" id="ARBA00022679"/>
    </source>
</evidence>
<evidence type="ECO:0000256" key="1">
    <source>
        <dbReference type="ARBA" id="ARBA00012513"/>
    </source>
</evidence>
<dbReference type="GO" id="GO:0005524">
    <property type="term" value="F:ATP binding"/>
    <property type="evidence" value="ECO:0007669"/>
    <property type="project" value="UniProtKB-KW"/>
</dbReference>
<dbReference type="GO" id="GO:0004674">
    <property type="term" value="F:protein serine/threonine kinase activity"/>
    <property type="evidence" value="ECO:0007669"/>
    <property type="project" value="UniProtKB-KW"/>
</dbReference>
<keyword evidence="3" id="KW-0808">Transferase</keyword>
<proteinExistence type="predicted"/>
<dbReference type="EMBL" id="ACVC01000075">
    <property type="protein sequence ID" value="EFO64643.1"/>
    <property type="molecule type" value="Genomic_DNA"/>
</dbReference>
<dbReference type="EC" id="2.7.11.1" evidence="1"/>
<evidence type="ECO:0000256" key="2">
    <source>
        <dbReference type="ARBA" id="ARBA00022527"/>
    </source>
</evidence>